<dbReference type="GO" id="GO:0006820">
    <property type="term" value="P:monoatomic anion transport"/>
    <property type="evidence" value="ECO:0007669"/>
    <property type="project" value="InterPro"/>
</dbReference>
<evidence type="ECO:0000259" key="6">
    <source>
        <dbReference type="Pfam" id="PF00955"/>
    </source>
</evidence>
<dbReference type="GO" id="GO:0008510">
    <property type="term" value="F:sodium:bicarbonate symporter activity"/>
    <property type="evidence" value="ECO:0007669"/>
    <property type="project" value="TreeGrafter"/>
</dbReference>
<sequence length="350" mass="39766">VNATWASLTQHQCKEFGGLLVGKACDYVPDITLMSFILFLGTYTCSMALKKFKTSRFFPTTVRKLISDFAIILTILLFCGIDALVGVDTPKLIVPSEFKPTSPARGWFIPPFGGNPWWVYLAAALPALLVTILIFMDQQITAVIVNRKEHKLKKGAGYHLDLFWVAILMILCSFMGLPWEQRVTGIFVFLLTGLSVFMAPILKFIPMPVLYGVFLYMGVASLNGVQFMDRLQLLLMPAKHQPDLIYLRHVPQRRIHLFTFIQVLCLALLWILKSTVAAIIFPVMILALVAVRKAMDYVFSQHDLSYLDDVIPEKDKKKKEDEKKKKNKKKGSIDSEIDYLFQPKEIQVDI</sequence>
<dbReference type="Pfam" id="PF00955">
    <property type="entry name" value="HCO3_cotransp"/>
    <property type="match status" value="2"/>
</dbReference>
<dbReference type="Proteomes" id="UP000261500">
    <property type="component" value="Unplaced"/>
</dbReference>
<dbReference type="Ensembl" id="ENSPLAT00000012258.1">
    <property type="protein sequence ID" value="ENSPLAP00000020940.1"/>
    <property type="gene ID" value="ENSPLAG00000004302.1"/>
</dbReference>
<dbReference type="PANTHER" id="PTHR11453">
    <property type="entry name" value="ANION EXCHANGE PROTEIN"/>
    <property type="match status" value="1"/>
</dbReference>
<dbReference type="GO" id="GO:0051453">
    <property type="term" value="P:regulation of intracellular pH"/>
    <property type="evidence" value="ECO:0007669"/>
    <property type="project" value="TreeGrafter"/>
</dbReference>
<evidence type="ECO:0000313" key="7">
    <source>
        <dbReference type="Ensembl" id="ENSPLAP00000020940.1"/>
    </source>
</evidence>
<feature type="transmembrane region" description="Helical" evidence="5">
    <location>
        <begin position="69"/>
        <end position="87"/>
    </location>
</feature>
<evidence type="ECO:0000256" key="1">
    <source>
        <dbReference type="ARBA" id="ARBA00004141"/>
    </source>
</evidence>
<organism evidence="7 8">
    <name type="scientific">Poecilia latipinna</name>
    <name type="common">sailfin molly</name>
    <dbReference type="NCBI Taxonomy" id="48699"/>
    <lineage>
        <taxon>Eukaryota</taxon>
        <taxon>Metazoa</taxon>
        <taxon>Chordata</taxon>
        <taxon>Craniata</taxon>
        <taxon>Vertebrata</taxon>
        <taxon>Euteleostomi</taxon>
        <taxon>Actinopterygii</taxon>
        <taxon>Neopterygii</taxon>
        <taxon>Teleostei</taxon>
        <taxon>Neoteleostei</taxon>
        <taxon>Acanthomorphata</taxon>
        <taxon>Ovalentaria</taxon>
        <taxon>Atherinomorphae</taxon>
        <taxon>Cyprinodontiformes</taxon>
        <taxon>Poeciliidae</taxon>
        <taxon>Poeciliinae</taxon>
        <taxon>Poecilia</taxon>
    </lineage>
</organism>
<evidence type="ECO:0000256" key="3">
    <source>
        <dbReference type="ARBA" id="ARBA00022989"/>
    </source>
</evidence>
<evidence type="ECO:0000256" key="2">
    <source>
        <dbReference type="ARBA" id="ARBA00022692"/>
    </source>
</evidence>
<keyword evidence="2 5" id="KW-0812">Transmembrane</keyword>
<dbReference type="InterPro" id="IPR011531">
    <property type="entry name" value="HCO3_transpt-like_TM_dom"/>
</dbReference>
<dbReference type="PANTHER" id="PTHR11453:SF10">
    <property type="entry name" value="ELECTROGENIC SODIUM BICARBONATE COTRANSPORTER 1"/>
    <property type="match status" value="1"/>
</dbReference>
<feature type="domain" description="Bicarbonate transporter-like transmembrane" evidence="6">
    <location>
        <begin position="2"/>
        <end position="179"/>
    </location>
</feature>
<keyword evidence="4 5" id="KW-0472">Membrane</keyword>
<feature type="transmembrane region" description="Helical" evidence="5">
    <location>
        <begin position="209"/>
        <end position="228"/>
    </location>
</feature>
<feature type="transmembrane region" description="Helical" evidence="5">
    <location>
        <begin position="260"/>
        <end position="291"/>
    </location>
</feature>
<proteinExistence type="predicted"/>
<protein>
    <submittedName>
        <fullName evidence="7">Solute carrier family 4 member 4b</fullName>
    </submittedName>
</protein>
<comment type="subcellular location">
    <subcellularLocation>
        <location evidence="1">Membrane</location>
        <topology evidence="1">Multi-pass membrane protein</topology>
    </subcellularLocation>
</comment>
<accession>A0A3B3V5B1</accession>
<dbReference type="GeneTree" id="ENSGT00940000156290"/>
<feature type="transmembrane region" description="Helical" evidence="5">
    <location>
        <begin position="183"/>
        <end position="202"/>
    </location>
</feature>
<evidence type="ECO:0000256" key="4">
    <source>
        <dbReference type="ARBA" id="ARBA00023136"/>
    </source>
</evidence>
<reference evidence="7" key="2">
    <citation type="submission" date="2025-09" db="UniProtKB">
        <authorList>
            <consortium name="Ensembl"/>
        </authorList>
    </citation>
    <scope>IDENTIFICATION</scope>
</reference>
<name>A0A3B3V5B1_9TELE</name>
<dbReference type="AlphaFoldDB" id="A0A3B3V5B1"/>
<keyword evidence="8" id="KW-1185">Reference proteome</keyword>
<feature type="transmembrane region" description="Helical" evidence="5">
    <location>
        <begin position="31"/>
        <end position="49"/>
    </location>
</feature>
<keyword evidence="3 5" id="KW-1133">Transmembrane helix</keyword>
<feature type="domain" description="Bicarbonate transporter-like transmembrane" evidence="6">
    <location>
        <begin position="180"/>
        <end position="311"/>
    </location>
</feature>
<dbReference type="STRING" id="48699.ENSPLAP00000020940"/>
<reference evidence="7" key="1">
    <citation type="submission" date="2025-08" db="UniProtKB">
        <authorList>
            <consortium name="Ensembl"/>
        </authorList>
    </citation>
    <scope>IDENTIFICATION</scope>
</reference>
<dbReference type="GO" id="GO:0005452">
    <property type="term" value="F:solute:inorganic anion antiporter activity"/>
    <property type="evidence" value="ECO:0007669"/>
    <property type="project" value="InterPro"/>
</dbReference>
<dbReference type="GO" id="GO:0016323">
    <property type="term" value="C:basolateral plasma membrane"/>
    <property type="evidence" value="ECO:0007669"/>
    <property type="project" value="TreeGrafter"/>
</dbReference>
<dbReference type="InterPro" id="IPR003020">
    <property type="entry name" value="HCO3_transpt_euk"/>
</dbReference>
<feature type="transmembrane region" description="Helical" evidence="5">
    <location>
        <begin position="117"/>
        <end position="136"/>
    </location>
</feature>
<evidence type="ECO:0000313" key="8">
    <source>
        <dbReference type="Proteomes" id="UP000261500"/>
    </source>
</evidence>
<feature type="transmembrane region" description="Helical" evidence="5">
    <location>
        <begin position="157"/>
        <end position="177"/>
    </location>
</feature>
<evidence type="ECO:0000256" key="5">
    <source>
        <dbReference type="SAM" id="Phobius"/>
    </source>
</evidence>